<comment type="caution">
    <text evidence="8">The sequence shown here is derived from an EMBL/GenBank/DDBJ whole genome shotgun (WGS) entry which is preliminary data.</text>
</comment>
<dbReference type="Gene3D" id="3.80.10.10">
    <property type="entry name" value="Ribonuclease Inhibitor"/>
    <property type="match status" value="2"/>
</dbReference>
<dbReference type="STRING" id="1806994.A0A507BYY9"/>
<comment type="similarity">
    <text evidence="2">Belongs to the TBCE family.</text>
</comment>
<dbReference type="GO" id="GO:0005737">
    <property type="term" value="C:cytoplasm"/>
    <property type="evidence" value="ECO:0007669"/>
    <property type="project" value="UniProtKB-SubCell"/>
</dbReference>
<evidence type="ECO:0000256" key="1">
    <source>
        <dbReference type="ARBA" id="ARBA00004496"/>
    </source>
</evidence>
<evidence type="ECO:0000313" key="8">
    <source>
        <dbReference type="EMBL" id="TPX32079.1"/>
    </source>
</evidence>
<dbReference type="Gene3D" id="3.10.20.90">
    <property type="entry name" value="Phosphatidylinositol 3-kinase Catalytic Subunit, Chain A, domain 1"/>
    <property type="match status" value="1"/>
</dbReference>
<gene>
    <name evidence="8" type="ORF">SmJEL517_g04732</name>
</gene>
<dbReference type="PANTHER" id="PTHR15454">
    <property type="entry name" value="NISCHARIN RELATED"/>
    <property type="match status" value="1"/>
</dbReference>
<evidence type="ECO:0000256" key="2">
    <source>
        <dbReference type="ARBA" id="ARBA00006286"/>
    </source>
</evidence>
<dbReference type="Pfam" id="PF14560">
    <property type="entry name" value="Ubiquitin_2"/>
    <property type="match status" value="1"/>
</dbReference>
<protein>
    <recommendedName>
        <fullName evidence="7">CAP-Gly domain-containing protein</fullName>
    </recommendedName>
</protein>
<dbReference type="SUPFAM" id="SSF52058">
    <property type="entry name" value="L domain-like"/>
    <property type="match status" value="1"/>
</dbReference>
<dbReference type="AlphaFoldDB" id="A0A507BYY9"/>
<keyword evidence="9" id="KW-1185">Reference proteome</keyword>
<dbReference type="InterPro" id="IPR029071">
    <property type="entry name" value="Ubiquitin-like_domsf"/>
</dbReference>
<dbReference type="InterPro" id="IPR000938">
    <property type="entry name" value="CAP-Gly_domain"/>
</dbReference>
<dbReference type="EMBL" id="QEAO01000035">
    <property type="protein sequence ID" value="TPX32079.1"/>
    <property type="molecule type" value="Genomic_DNA"/>
</dbReference>
<dbReference type="InterPro" id="IPR001611">
    <property type="entry name" value="Leu-rich_rpt"/>
</dbReference>
<dbReference type="SUPFAM" id="SSF54236">
    <property type="entry name" value="Ubiquitin-like"/>
    <property type="match status" value="1"/>
</dbReference>
<organism evidence="8 9">
    <name type="scientific">Synchytrium microbalum</name>
    <dbReference type="NCBI Taxonomy" id="1806994"/>
    <lineage>
        <taxon>Eukaryota</taxon>
        <taxon>Fungi</taxon>
        <taxon>Fungi incertae sedis</taxon>
        <taxon>Chytridiomycota</taxon>
        <taxon>Chytridiomycota incertae sedis</taxon>
        <taxon>Chytridiomycetes</taxon>
        <taxon>Synchytriales</taxon>
        <taxon>Synchytriaceae</taxon>
        <taxon>Synchytrium</taxon>
    </lineage>
</organism>
<dbReference type="InterPro" id="IPR032675">
    <property type="entry name" value="LRR_dom_sf"/>
</dbReference>
<sequence>MLDGSDVIGARVDVDGQLGTIRFHGAIPSTSGTSSTIWYGIEWDDPSRGKHSGNHNGIQYFTTTSPNSASFIKPSPKIKFGRPFLEAVTSKYIIDETNIEMGGWGGKTVEAIGFDKVKRKMKTLGHLHEINVAALQICRVNGGGDTAESLDMIREACVSLEELDLSRNLFKGVSDVGYLTQCMPKLEILRLGYCRLELDLDRIPNSAFGNIKVLVLNGINWGWKDVVSMGPYLPCLEDLSFGFQDGMCATLGGSNFSNGRHGFFPTLRSLNLESNGIHDWQDVSASLSQIPNLESLVLTNNPIENIIIHPDTFKTLKSITLSATTISSWKSLDTLNTLPNLVDLRIRRIPLLDSVKQYVQRTMLIARISSLTVLNGSAISSKERKEAELYYVNQVCLSDMQDPSFNDLHPRYEVLIKEYDITRPNPATIKPASSTLKDRLIQVKLVNMTNSKAVEKRIPGTMMMRNFRSLVAKVVGCALMSMTLKVVGQDGRVVDMDDELREVAFYGVENGDTIQVGVV</sequence>
<name>A0A507BYY9_9FUNG</name>
<proteinExistence type="inferred from homology"/>
<dbReference type="RefSeq" id="XP_031023353.1">
    <property type="nucleotide sequence ID" value="XM_031170660.1"/>
</dbReference>
<dbReference type="Pfam" id="PF01302">
    <property type="entry name" value="CAP_GLY"/>
    <property type="match status" value="1"/>
</dbReference>
<reference evidence="8 9" key="1">
    <citation type="journal article" date="2019" name="Sci. Rep.">
        <title>Comparative genomics of chytrid fungi reveal insights into the obligate biotrophic and pathogenic lifestyle of Synchytrium endobioticum.</title>
        <authorList>
            <person name="van de Vossenberg B.T.L.H."/>
            <person name="Warris S."/>
            <person name="Nguyen H.D.T."/>
            <person name="van Gent-Pelzer M.P.E."/>
            <person name="Joly D.L."/>
            <person name="van de Geest H.C."/>
            <person name="Bonants P.J.M."/>
            <person name="Smith D.S."/>
            <person name="Levesque C.A."/>
            <person name="van der Lee T.A.J."/>
        </authorList>
    </citation>
    <scope>NUCLEOTIDE SEQUENCE [LARGE SCALE GENOMIC DNA]</scope>
    <source>
        <strain evidence="8 9">JEL517</strain>
    </source>
</reference>
<dbReference type="Gene3D" id="2.30.30.190">
    <property type="entry name" value="CAP Gly-rich-like domain"/>
    <property type="match status" value="1"/>
</dbReference>
<dbReference type="OrthoDB" id="5273213at2759"/>
<evidence type="ECO:0000256" key="5">
    <source>
        <dbReference type="ARBA" id="ARBA00022737"/>
    </source>
</evidence>
<evidence type="ECO:0000256" key="3">
    <source>
        <dbReference type="ARBA" id="ARBA00022490"/>
    </source>
</evidence>
<comment type="subcellular location">
    <subcellularLocation>
        <location evidence="1">Cytoplasm</location>
    </subcellularLocation>
</comment>
<feature type="domain" description="CAP-Gly" evidence="7">
    <location>
        <begin position="29"/>
        <end position="73"/>
    </location>
</feature>
<accession>A0A507BYY9</accession>
<dbReference type="PROSITE" id="PS50245">
    <property type="entry name" value="CAP_GLY_2"/>
    <property type="match status" value="1"/>
</dbReference>
<dbReference type="Pfam" id="PF13516">
    <property type="entry name" value="LRR_6"/>
    <property type="match status" value="1"/>
</dbReference>
<dbReference type="SMART" id="SM01052">
    <property type="entry name" value="CAP_GLY"/>
    <property type="match status" value="1"/>
</dbReference>
<dbReference type="CDD" id="cd17044">
    <property type="entry name" value="Ubl_TBCE"/>
    <property type="match status" value="1"/>
</dbReference>
<dbReference type="SUPFAM" id="SSF74924">
    <property type="entry name" value="Cap-Gly domain"/>
    <property type="match status" value="1"/>
</dbReference>
<keyword evidence="4" id="KW-0433">Leucine-rich repeat</keyword>
<keyword evidence="6" id="KW-0143">Chaperone</keyword>
<keyword evidence="5" id="KW-0677">Repeat</keyword>
<dbReference type="InterPro" id="IPR044079">
    <property type="entry name" value="Ubl_TBCE"/>
</dbReference>
<keyword evidence="3" id="KW-0963">Cytoplasm</keyword>
<evidence type="ECO:0000259" key="7">
    <source>
        <dbReference type="PROSITE" id="PS50245"/>
    </source>
</evidence>
<dbReference type="PROSITE" id="PS51450">
    <property type="entry name" value="LRR"/>
    <property type="match status" value="1"/>
</dbReference>
<evidence type="ECO:0000313" key="9">
    <source>
        <dbReference type="Proteomes" id="UP000319731"/>
    </source>
</evidence>
<evidence type="ECO:0000256" key="6">
    <source>
        <dbReference type="ARBA" id="ARBA00023186"/>
    </source>
</evidence>
<dbReference type="Proteomes" id="UP000319731">
    <property type="component" value="Unassembled WGS sequence"/>
</dbReference>
<dbReference type="GeneID" id="42005957"/>
<evidence type="ECO:0000256" key="4">
    <source>
        <dbReference type="ARBA" id="ARBA00022614"/>
    </source>
</evidence>
<dbReference type="InterPro" id="IPR036859">
    <property type="entry name" value="CAP-Gly_dom_sf"/>
</dbReference>
<dbReference type="InterPro" id="IPR000626">
    <property type="entry name" value="Ubiquitin-like_dom"/>
</dbReference>